<reference evidence="3" key="1">
    <citation type="submission" date="2018-06" db="EMBL/GenBank/DDBJ databases">
        <title>Genome assembly of Danube salmon.</title>
        <authorList>
            <person name="Macqueen D.J."/>
            <person name="Gundappa M.K."/>
        </authorList>
    </citation>
    <scope>NUCLEOTIDE SEQUENCE [LARGE SCALE GENOMIC DNA]</scope>
</reference>
<reference evidence="2" key="3">
    <citation type="submission" date="2025-09" db="UniProtKB">
        <authorList>
            <consortium name="Ensembl"/>
        </authorList>
    </citation>
    <scope>IDENTIFICATION</scope>
</reference>
<dbReference type="AlphaFoldDB" id="A0A4W5QPR5"/>
<dbReference type="InterPro" id="IPR003123">
    <property type="entry name" value="VPS9"/>
</dbReference>
<dbReference type="PANTHER" id="PTHR46089">
    <property type="entry name" value="ALSIN HOMOLOG"/>
    <property type="match status" value="1"/>
</dbReference>
<dbReference type="GO" id="GO:0031267">
    <property type="term" value="F:small GTPase binding"/>
    <property type="evidence" value="ECO:0007669"/>
    <property type="project" value="TreeGrafter"/>
</dbReference>
<name>A0A4W5QPR5_9TELE</name>
<dbReference type="STRING" id="62062.ENSHHUP00000074384"/>
<dbReference type="PROSITE" id="PS51205">
    <property type="entry name" value="VPS9"/>
    <property type="match status" value="1"/>
</dbReference>
<dbReference type="SUPFAM" id="SSF109993">
    <property type="entry name" value="VPS9 domain"/>
    <property type="match status" value="1"/>
</dbReference>
<dbReference type="GO" id="GO:0005813">
    <property type="term" value="C:centrosome"/>
    <property type="evidence" value="ECO:0007669"/>
    <property type="project" value="TreeGrafter"/>
</dbReference>
<evidence type="ECO:0000313" key="3">
    <source>
        <dbReference type="Proteomes" id="UP000314982"/>
    </source>
</evidence>
<dbReference type="GO" id="GO:0005085">
    <property type="term" value="F:guanyl-nucleotide exchange factor activity"/>
    <property type="evidence" value="ECO:0007669"/>
    <property type="project" value="TreeGrafter"/>
</dbReference>
<organism evidence="2 3">
    <name type="scientific">Hucho hucho</name>
    <name type="common">huchen</name>
    <dbReference type="NCBI Taxonomy" id="62062"/>
    <lineage>
        <taxon>Eukaryota</taxon>
        <taxon>Metazoa</taxon>
        <taxon>Chordata</taxon>
        <taxon>Craniata</taxon>
        <taxon>Vertebrata</taxon>
        <taxon>Euteleostomi</taxon>
        <taxon>Actinopterygii</taxon>
        <taxon>Neopterygii</taxon>
        <taxon>Teleostei</taxon>
        <taxon>Protacanthopterygii</taxon>
        <taxon>Salmoniformes</taxon>
        <taxon>Salmonidae</taxon>
        <taxon>Salmoninae</taxon>
        <taxon>Hucho</taxon>
    </lineage>
</organism>
<dbReference type="Pfam" id="PF26202">
    <property type="entry name" value="HA_Alsin"/>
    <property type="match status" value="1"/>
</dbReference>
<proteinExistence type="predicted"/>
<feature type="domain" description="VPS9" evidence="1">
    <location>
        <begin position="259"/>
        <end position="359"/>
    </location>
</feature>
<dbReference type="Ensembl" id="ENSHHUT00000076828.1">
    <property type="protein sequence ID" value="ENSHHUP00000074384.1"/>
    <property type="gene ID" value="ENSHHUG00000043651.1"/>
</dbReference>
<sequence>MSNGDSIAGLFSGQWTSGLKIMGTYTKPNLYEPDKKESTWVLELGRLAVSPEQKWRAVFSECWSRLGCEAPGQPEESRRAWENIAVTLTTGRRDSPELLSRSQSRVLEKLEVIPQHTGPVTAGRYDVIRRYLTKACETPLHPLGGLLETLVTVYRMTYIGVGSNRRLLQQAVEEIKSYLRRIFQLVRFLFPDLPDEGGVIHADHKGSLETNQQGLVVSSSTLLLPVLLPRLYPPLFTLYSLDKEREEEVYWDCVLRLNKQPDLGLLAFLGVLQKFWPVSVSVLGEKQQVLPSTKDSCFASAVETLQQISTTFTPSDKLLVIQRTFEELTQEVQALLEGDFLLSMDDLLPLFLYVVLRAR</sequence>
<dbReference type="Pfam" id="PF02204">
    <property type="entry name" value="VPS9"/>
    <property type="match status" value="1"/>
</dbReference>
<dbReference type="GO" id="GO:0016197">
    <property type="term" value="P:endosomal transport"/>
    <property type="evidence" value="ECO:0007669"/>
    <property type="project" value="TreeGrafter"/>
</dbReference>
<accession>A0A4W5QPR5</accession>
<dbReference type="Proteomes" id="UP000314982">
    <property type="component" value="Unassembled WGS sequence"/>
</dbReference>
<keyword evidence="3" id="KW-1185">Reference proteome</keyword>
<dbReference type="InterPro" id="IPR059093">
    <property type="entry name" value="HA_Alsin"/>
</dbReference>
<dbReference type="PANTHER" id="PTHR46089:SF3">
    <property type="entry name" value="ALSIN"/>
    <property type="match status" value="1"/>
</dbReference>
<dbReference type="InterPro" id="IPR051984">
    <property type="entry name" value="Alsin"/>
</dbReference>
<dbReference type="InterPro" id="IPR037191">
    <property type="entry name" value="VPS9_dom_sf"/>
</dbReference>
<evidence type="ECO:0000313" key="2">
    <source>
        <dbReference type="Ensembl" id="ENSHHUP00000074384.1"/>
    </source>
</evidence>
<dbReference type="GeneTree" id="ENSGT00940000155861"/>
<reference evidence="2" key="2">
    <citation type="submission" date="2025-08" db="UniProtKB">
        <authorList>
            <consortium name="Ensembl"/>
        </authorList>
    </citation>
    <scope>IDENTIFICATION</scope>
</reference>
<protein>
    <recommendedName>
        <fullName evidence="1">VPS9 domain-containing protein</fullName>
    </recommendedName>
</protein>
<dbReference type="GO" id="GO:0005737">
    <property type="term" value="C:cytoplasm"/>
    <property type="evidence" value="ECO:0007669"/>
    <property type="project" value="TreeGrafter"/>
</dbReference>
<dbReference type="Gene3D" id="1.20.1050.80">
    <property type="entry name" value="VPS9 domain"/>
    <property type="match status" value="1"/>
</dbReference>
<evidence type="ECO:0000259" key="1">
    <source>
        <dbReference type="PROSITE" id="PS51205"/>
    </source>
</evidence>
<dbReference type="GO" id="GO:0030425">
    <property type="term" value="C:dendrite"/>
    <property type="evidence" value="ECO:0007669"/>
    <property type="project" value="TreeGrafter"/>
</dbReference>